<evidence type="ECO:0000256" key="1">
    <source>
        <dbReference type="ARBA" id="ARBA00005006"/>
    </source>
</evidence>
<comment type="pathway">
    <text evidence="1 11">Sulfur metabolism; glutathione biosynthesis; glutathione from L-cysteine and L-glutamate: step 1/2.</text>
</comment>
<sequence>MGLLSLGTPLSWSESSKYNEHVRENGIEQLLNSFCGAAGRDGDELYWGDEVEYMICEFDDASENAVLSVKHDEVLVQLNTTYQAECDRQNVHFHPEYGRFMLEATPARPYKQYEGVEVEKNMRVRRAVAEQKLKLFGDKNEVVPLSLTVFPRMGRENFTNSEAPWGHKNAASRSLFLPDEVINRHARFPTLTANIRTRRGEKVCINVPMYQDVATPETDTSIRERNWFVPEDLESARASKPGFIYMDSMGFGMGCSCLQLTFQAPNIDKARYLYDTLVNFAPIFLAATAASPVFKGFLADQDVRWNVIAGAVDDRTPFERSVPPLLPKYNNEYGGIAPEDVASALRINKSRYSVVDLYLGGNQFFDSKYNDTEVAINRKVFQRLVDNEKFSFDEDLARHFAHLFIRDPLVIFQERINQDNETETDHFENIQSTNWQSLRFKVPSQSATPDNKSAPGWRVEFRPMEVQLTDFENAAYSNLIYLLVEAILTFDDKINAYMYMSEVWQNMETAHRRDATLNEKFYWITDFAEGQGKTQLLSIDEIFHNQRSGIFTNFINPILAHKGLIVKSWTELKEKTDNEDLIRLYYYLKLISDRASGKLPSLANFIRTYILNHTEYDQTSSVSQKINYDVLHMSYRITHYDNSKNELSGLFGEELANYLINNSIL</sequence>
<dbReference type="PANTHER" id="PTHR11164:SF0">
    <property type="entry name" value="GLUTAMATE--CYSTEINE LIGASE CATALYTIC SUBUNIT"/>
    <property type="match status" value="1"/>
</dbReference>
<dbReference type="FunFam" id="3.30.590.50:FF:000006">
    <property type="entry name" value="Glutamate--cysteine ligase"/>
    <property type="match status" value="1"/>
</dbReference>
<dbReference type="OrthoDB" id="7939818at2759"/>
<dbReference type="Proteomes" id="UP000031516">
    <property type="component" value="Unassembled WGS sequence"/>
</dbReference>
<evidence type="ECO:0000256" key="6">
    <source>
        <dbReference type="ARBA" id="ARBA00022684"/>
    </source>
</evidence>
<gene>
    <name evidence="12" type="ORF">KLDO_g4274</name>
</gene>
<dbReference type="PANTHER" id="PTHR11164">
    <property type="entry name" value="GLUTAMATE CYSTEINE LIGASE"/>
    <property type="match status" value="1"/>
</dbReference>
<evidence type="ECO:0000256" key="4">
    <source>
        <dbReference type="ARBA" id="ARBA00014618"/>
    </source>
</evidence>
<accession>A0A0A8LAU7</accession>
<dbReference type="EMBL" id="CCBQ010000046">
    <property type="protein sequence ID" value="CDO96054.1"/>
    <property type="molecule type" value="Genomic_DNA"/>
</dbReference>
<reference evidence="12 13" key="1">
    <citation type="submission" date="2014-03" db="EMBL/GenBank/DDBJ databases">
        <title>The genome of Kluyveromyces dobzhanskii.</title>
        <authorList>
            <person name="Nystedt B."/>
            <person name="Astrom S."/>
        </authorList>
    </citation>
    <scope>NUCLEOTIDE SEQUENCE [LARGE SCALE GENOMIC DNA]</scope>
    <source>
        <strain evidence="12 13">CBS 2104</strain>
    </source>
</reference>
<keyword evidence="6 11" id="KW-0317">Glutathione biosynthesis</keyword>
<dbReference type="InterPro" id="IPR014746">
    <property type="entry name" value="Gln_synth/guanido_kin_cat_dom"/>
</dbReference>
<comment type="caution">
    <text evidence="12">The sequence shown here is derived from an EMBL/GenBank/DDBJ whole genome shotgun (WGS) entry which is preliminary data.</text>
</comment>
<keyword evidence="13" id="KW-1185">Reference proteome</keyword>
<evidence type="ECO:0000256" key="9">
    <source>
        <dbReference type="ARBA" id="ARBA00030585"/>
    </source>
</evidence>
<dbReference type="InterPro" id="IPR004308">
    <property type="entry name" value="GCS"/>
</dbReference>
<evidence type="ECO:0000256" key="11">
    <source>
        <dbReference type="RuleBase" id="RU367135"/>
    </source>
</evidence>
<name>A0A0A8LAU7_9SACH</name>
<evidence type="ECO:0000256" key="7">
    <source>
        <dbReference type="ARBA" id="ARBA00022741"/>
    </source>
</evidence>
<comment type="catalytic activity">
    <reaction evidence="11">
        <text>L-cysteine + L-glutamate + ATP = gamma-L-glutamyl-L-cysteine + ADP + phosphate + H(+)</text>
        <dbReference type="Rhea" id="RHEA:13285"/>
        <dbReference type="ChEBI" id="CHEBI:15378"/>
        <dbReference type="ChEBI" id="CHEBI:29985"/>
        <dbReference type="ChEBI" id="CHEBI:30616"/>
        <dbReference type="ChEBI" id="CHEBI:35235"/>
        <dbReference type="ChEBI" id="CHEBI:43474"/>
        <dbReference type="ChEBI" id="CHEBI:58173"/>
        <dbReference type="ChEBI" id="CHEBI:456216"/>
        <dbReference type="EC" id="6.3.2.2"/>
    </reaction>
</comment>
<comment type="similarity">
    <text evidence="2 11">Belongs to the glutamate--cysteine ligase type 3 family.</text>
</comment>
<dbReference type="Gene3D" id="3.30.590.50">
    <property type="match status" value="2"/>
</dbReference>
<dbReference type="FunFam" id="3.30.590.50:FF:000004">
    <property type="entry name" value="Glutamate-cysteine ligase Gcs1"/>
    <property type="match status" value="1"/>
</dbReference>
<evidence type="ECO:0000313" key="12">
    <source>
        <dbReference type="EMBL" id="CDO96054.1"/>
    </source>
</evidence>
<organism evidence="12 13">
    <name type="scientific">Kluyveromyces dobzhanskii CBS 2104</name>
    <dbReference type="NCBI Taxonomy" id="1427455"/>
    <lineage>
        <taxon>Eukaryota</taxon>
        <taxon>Fungi</taxon>
        <taxon>Dikarya</taxon>
        <taxon>Ascomycota</taxon>
        <taxon>Saccharomycotina</taxon>
        <taxon>Saccharomycetes</taxon>
        <taxon>Saccharomycetales</taxon>
        <taxon>Saccharomycetaceae</taxon>
        <taxon>Kluyveromyces</taxon>
    </lineage>
</organism>
<dbReference type="EC" id="6.3.2.2" evidence="3 11"/>
<evidence type="ECO:0000256" key="8">
    <source>
        <dbReference type="ARBA" id="ARBA00022840"/>
    </source>
</evidence>
<evidence type="ECO:0000256" key="2">
    <source>
        <dbReference type="ARBA" id="ARBA00008100"/>
    </source>
</evidence>
<keyword evidence="7 11" id="KW-0547">Nucleotide-binding</keyword>
<dbReference type="Pfam" id="PF03074">
    <property type="entry name" value="GCS"/>
    <property type="match status" value="1"/>
</dbReference>
<dbReference type="Gene3D" id="1.10.8.960">
    <property type="match status" value="1"/>
</dbReference>
<evidence type="ECO:0000313" key="13">
    <source>
        <dbReference type="Proteomes" id="UP000031516"/>
    </source>
</evidence>
<dbReference type="GO" id="GO:0005524">
    <property type="term" value="F:ATP binding"/>
    <property type="evidence" value="ECO:0007669"/>
    <property type="project" value="UniProtKB-UniRule"/>
</dbReference>
<dbReference type="GO" id="GO:0006750">
    <property type="term" value="P:glutathione biosynthetic process"/>
    <property type="evidence" value="ECO:0007669"/>
    <property type="project" value="UniProtKB-UniRule"/>
</dbReference>
<keyword evidence="8 11" id="KW-0067">ATP-binding</keyword>
<dbReference type="UniPathway" id="UPA00142">
    <property type="reaction ID" value="UER00209"/>
</dbReference>
<keyword evidence="5 11" id="KW-0436">Ligase</keyword>
<dbReference type="AlphaFoldDB" id="A0A0A8LAU7"/>
<evidence type="ECO:0000256" key="10">
    <source>
        <dbReference type="ARBA" id="ARBA00032122"/>
    </source>
</evidence>
<dbReference type="GO" id="GO:0004357">
    <property type="term" value="F:glutamate-cysteine ligase activity"/>
    <property type="evidence" value="ECO:0007669"/>
    <property type="project" value="UniProtKB-UniRule"/>
</dbReference>
<dbReference type="Gene3D" id="1.10.150.710">
    <property type="entry name" value="Glutamate cysteine ligase subdomain"/>
    <property type="match status" value="1"/>
</dbReference>
<evidence type="ECO:0000256" key="3">
    <source>
        <dbReference type="ARBA" id="ARBA00012220"/>
    </source>
</evidence>
<evidence type="ECO:0000256" key="5">
    <source>
        <dbReference type="ARBA" id="ARBA00022598"/>
    </source>
</evidence>
<proteinExistence type="inferred from homology"/>
<protein>
    <recommendedName>
        <fullName evidence="4 11">Glutamate--cysteine ligase</fullName>
        <ecNumber evidence="3 11">6.3.2.2</ecNumber>
    </recommendedName>
    <alternativeName>
        <fullName evidence="10 11">Gamma-ECS</fullName>
    </alternativeName>
    <alternativeName>
        <fullName evidence="9 11">Gamma-glutamylcysteine synthetase</fullName>
    </alternativeName>
</protein>
<dbReference type="SUPFAM" id="SSF55931">
    <property type="entry name" value="Glutamine synthetase/guanido kinase"/>
    <property type="match status" value="1"/>
</dbReference>